<dbReference type="GO" id="GO:0003690">
    <property type="term" value="F:double-stranded DNA binding"/>
    <property type="evidence" value="ECO:0007669"/>
    <property type="project" value="TreeGrafter"/>
</dbReference>
<dbReference type="Pfam" id="PF08785">
    <property type="entry name" value="Ku_PK_bind"/>
    <property type="match status" value="1"/>
</dbReference>
<organism evidence="13 14">
    <name type="scientific">Anopheles atroparvus</name>
    <name type="common">European mosquito</name>
    <dbReference type="NCBI Taxonomy" id="41427"/>
    <lineage>
        <taxon>Eukaryota</taxon>
        <taxon>Metazoa</taxon>
        <taxon>Ecdysozoa</taxon>
        <taxon>Arthropoda</taxon>
        <taxon>Hexapoda</taxon>
        <taxon>Insecta</taxon>
        <taxon>Pterygota</taxon>
        <taxon>Neoptera</taxon>
        <taxon>Endopterygota</taxon>
        <taxon>Diptera</taxon>
        <taxon>Nematocera</taxon>
        <taxon>Culicoidea</taxon>
        <taxon>Culicidae</taxon>
        <taxon>Anophelinae</taxon>
        <taxon>Anopheles</taxon>
    </lineage>
</organism>
<dbReference type="GO" id="GO:0003684">
    <property type="term" value="F:damaged DNA binding"/>
    <property type="evidence" value="ECO:0007669"/>
    <property type="project" value="InterPro"/>
</dbReference>
<dbReference type="Gene3D" id="1.25.40.240">
    <property type="entry name" value="Ku, C-terminal domain"/>
    <property type="match status" value="1"/>
</dbReference>
<comment type="subcellular location">
    <subcellularLocation>
        <location evidence="1">Nucleus</location>
    </subcellularLocation>
</comment>
<evidence type="ECO:0000313" key="14">
    <source>
        <dbReference type="Proteomes" id="UP000075880"/>
    </source>
</evidence>
<evidence type="ECO:0000259" key="12">
    <source>
        <dbReference type="SMART" id="SM00559"/>
    </source>
</evidence>
<evidence type="ECO:0000313" key="13">
    <source>
        <dbReference type="EnsemblMetazoa" id="ENSAATROPP002795"/>
    </source>
</evidence>
<dbReference type="CDD" id="cd00873">
    <property type="entry name" value="KU80"/>
    <property type="match status" value="1"/>
</dbReference>
<dbReference type="Gene3D" id="2.40.290.10">
    <property type="match status" value="1"/>
</dbReference>
<dbReference type="InterPro" id="IPR024193">
    <property type="entry name" value="Ku80"/>
</dbReference>
<dbReference type="PANTHER" id="PTHR12604:SF4">
    <property type="entry name" value="X-RAY REPAIR CROSS-COMPLEMENTING PROTEIN 5"/>
    <property type="match status" value="1"/>
</dbReference>
<keyword evidence="11" id="KW-0539">Nucleus</keyword>
<evidence type="ECO:0000256" key="7">
    <source>
        <dbReference type="ARBA" id="ARBA00022840"/>
    </source>
</evidence>
<sequence length="726" mass="81105">MARSTAKATMIILDIGRSTAVFTSERKQTFFQQAKMCISLIIQEMIFSAPQDQVGVVLMGTEETSNQLNDESGDYQHICEALELKPPSWAILRTLEKQIACTTAEANWLDALIVAANYLRAGALGKKILNFRIILISPLYTSGDVDHSQLECVTNALQDMNCTLHVITNHVQHSPTEEGALFTSSGTFDSATGKSDARRQNELHLERVVLATKGSLSELSWAEGRLAFFEPKSTRPSPWNSTLLIGTKVKLSISAFLQITEQKGVGSFKVDNVDGSSSKVQMKTEHLLSDKRIDVSTEDFIAAYVYGSTVVPYESTIDMDYNSGECRLDCLGFTASSNILDEHLCGKGTYVVVAKKGCNASAHRLSALVEAMIEMDVVMIATKVYRRDTKPRLNALIPTYKKKYPCLVMLELIFKDEMCLLKFPPLLTAKHKPTREQYDTVDHLIDCMNLMDGVDDGEGGSREAFAMHKTFNPTQQHVYRSVAHRALYPKDSSLPCMDGELQELFNVPKKVAQRSVPALNEVKRLFELNEIQPKASNEWLQRIAKIQLGHDATSEAGTIDSGIGSEEDDLFGHERRSLDAVGTITPAEDFALLLRRGVKFATLATQMQNVVHELLFSSMRPPGDKVLAALMMYRGEAQKLGPYRYNEWMEEFKNTLLARHKDDFWRNVIVAEKLGLIDTNESDMSTVSVEQAVDFYRSSVQVKPTADELANRDGIDADFLFDEWIN</sequence>
<keyword evidence="14" id="KW-1185">Reference proteome</keyword>
<keyword evidence="6" id="KW-0347">Helicase</keyword>
<keyword evidence="4" id="KW-0227">DNA damage</keyword>
<evidence type="ECO:0000256" key="9">
    <source>
        <dbReference type="ARBA" id="ARBA00023172"/>
    </source>
</evidence>
<dbReference type="InterPro" id="IPR036465">
    <property type="entry name" value="vWFA_dom_sf"/>
</dbReference>
<dbReference type="EnsemblMetazoa" id="ENSAATROPT002912">
    <property type="protein sequence ID" value="ENSAATROPP002795"/>
    <property type="gene ID" value="ENSAATROPG002304"/>
</dbReference>
<dbReference type="Pfam" id="PF02735">
    <property type="entry name" value="Ku"/>
    <property type="match status" value="1"/>
</dbReference>
<evidence type="ECO:0000256" key="11">
    <source>
        <dbReference type="ARBA" id="ARBA00023242"/>
    </source>
</evidence>
<reference evidence="13" key="1">
    <citation type="submission" date="2024-04" db="UniProtKB">
        <authorList>
            <consortium name="EnsemblMetazoa"/>
        </authorList>
    </citation>
    <scope>IDENTIFICATION</scope>
    <source>
        <strain evidence="13">EBRO</strain>
    </source>
</reference>
<proteinExistence type="inferred from homology"/>
<dbReference type="FunFam" id="1.10.1600.10:FF:000002">
    <property type="entry name" value="X-ray repair cross-complementing protein 5"/>
    <property type="match status" value="1"/>
</dbReference>
<dbReference type="InterPro" id="IPR036494">
    <property type="entry name" value="Ku_C_sf"/>
</dbReference>
<name>A0AAG5CVI1_ANOAO</name>
<evidence type="ECO:0000256" key="5">
    <source>
        <dbReference type="ARBA" id="ARBA00022801"/>
    </source>
</evidence>
<keyword evidence="7" id="KW-0067">ATP-binding</keyword>
<dbReference type="SUPFAM" id="SSF101420">
    <property type="entry name" value="C-terminal domain of Ku80"/>
    <property type="match status" value="1"/>
</dbReference>
<dbReference type="GO" id="GO:0042162">
    <property type="term" value="F:telomeric DNA binding"/>
    <property type="evidence" value="ECO:0007669"/>
    <property type="project" value="InterPro"/>
</dbReference>
<dbReference type="Gene3D" id="3.40.50.410">
    <property type="entry name" value="von Willebrand factor, type A domain"/>
    <property type="match status" value="1"/>
</dbReference>
<dbReference type="GO" id="GO:0006310">
    <property type="term" value="P:DNA recombination"/>
    <property type="evidence" value="ECO:0007669"/>
    <property type="project" value="UniProtKB-KW"/>
</dbReference>
<dbReference type="InterPro" id="IPR014893">
    <property type="entry name" value="Ku_PK_bind"/>
</dbReference>
<evidence type="ECO:0000256" key="8">
    <source>
        <dbReference type="ARBA" id="ARBA00023125"/>
    </source>
</evidence>
<dbReference type="Pfam" id="PF03731">
    <property type="entry name" value="Ku_N"/>
    <property type="match status" value="1"/>
</dbReference>
<dbReference type="AlphaFoldDB" id="A0AAG5CVI1"/>
<dbReference type="SMART" id="SM00559">
    <property type="entry name" value="Ku78"/>
    <property type="match status" value="1"/>
</dbReference>
<dbReference type="Proteomes" id="UP000075880">
    <property type="component" value="Unassembled WGS sequence"/>
</dbReference>
<dbReference type="PANTHER" id="PTHR12604">
    <property type="entry name" value="KU AUTOANTIGEN DNA HELICASE"/>
    <property type="match status" value="1"/>
</dbReference>
<feature type="domain" description="Ku" evidence="12">
    <location>
        <begin position="292"/>
        <end position="429"/>
    </location>
</feature>
<dbReference type="InterPro" id="IPR016194">
    <property type="entry name" value="SPOC-like_C_dom_sf"/>
</dbReference>
<dbReference type="GO" id="GO:0000723">
    <property type="term" value="P:telomere maintenance"/>
    <property type="evidence" value="ECO:0007669"/>
    <property type="project" value="InterPro"/>
</dbReference>
<evidence type="ECO:0000256" key="1">
    <source>
        <dbReference type="ARBA" id="ARBA00004123"/>
    </source>
</evidence>
<evidence type="ECO:0000256" key="2">
    <source>
        <dbReference type="ARBA" id="ARBA00007726"/>
    </source>
</evidence>
<keyword evidence="5" id="KW-0378">Hydrolase</keyword>
<dbReference type="Gene3D" id="1.10.1600.10">
    <property type="match status" value="1"/>
</dbReference>
<keyword evidence="10" id="KW-0234">DNA repair</keyword>
<keyword evidence="9" id="KW-0233">DNA recombination</keyword>
<accession>A0AAG5CVI1</accession>
<dbReference type="GO" id="GO:0016787">
    <property type="term" value="F:hydrolase activity"/>
    <property type="evidence" value="ECO:0007669"/>
    <property type="project" value="UniProtKB-KW"/>
</dbReference>
<evidence type="ECO:0000256" key="6">
    <source>
        <dbReference type="ARBA" id="ARBA00022806"/>
    </source>
</evidence>
<keyword evidence="3" id="KW-0547">Nucleotide-binding</keyword>
<comment type="similarity">
    <text evidence="2">Belongs to the ku80 family.</text>
</comment>
<dbReference type="InterPro" id="IPR006164">
    <property type="entry name" value="DNA_bd_Ku70/Ku80"/>
</dbReference>
<dbReference type="GO" id="GO:0043564">
    <property type="term" value="C:Ku70:Ku80 complex"/>
    <property type="evidence" value="ECO:0007669"/>
    <property type="project" value="InterPro"/>
</dbReference>
<dbReference type="InterPro" id="IPR005161">
    <property type="entry name" value="Ku_N"/>
</dbReference>
<protein>
    <recommendedName>
        <fullName evidence="12">Ku domain-containing protein</fullName>
    </recommendedName>
</protein>
<dbReference type="GO" id="GO:0005524">
    <property type="term" value="F:ATP binding"/>
    <property type="evidence" value="ECO:0007669"/>
    <property type="project" value="UniProtKB-KW"/>
</dbReference>
<dbReference type="GO" id="GO:0004386">
    <property type="term" value="F:helicase activity"/>
    <property type="evidence" value="ECO:0007669"/>
    <property type="project" value="UniProtKB-KW"/>
</dbReference>
<dbReference type="SUPFAM" id="SSF100939">
    <property type="entry name" value="SPOC domain-like"/>
    <property type="match status" value="1"/>
</dbReference>
<dbReference type="SUPFAM" id="SSF53300">
    <property type="entry name" value="vWA-like"/>
    <property type="match status" value="1"/>
</dbReference>
<evidence type="ECO:0000256" key="10">
    <source>
        <dbReference type="ARBA" id="ARBA00023204"/>
    </source>
</evidence>
<evidence type="ECO:0000256" key="4">
    <source>
        <dbReference type="ARBA" id="ARBA00022763"/>
    </source>
</evidence>
<dbReference type="GO" id="GO:0006303">
    <property type="term" value="P:double-strand break repair via nonhomologous end joining"/>
    <property type="evidence" value="ECO:0007669"/>
    <property type="project" value="InterPro"/>
</dbReference>
<keyword evidence="8" id="KW-0238">DNA-binding</keyword>
<evidence type="ECO:0000256" key="3">
    <source>
        <dbReference type="ARBA" id="ARBA00022741"/>
    </source>
</evidence>